<keyword evidence="2" id="KW-1185">Reference proteome</keyword>
<dbReference type="RefSeq" id="WP_183509488.1">
    <property type="nucleotide sequence ID" value="NZ_BAABGK010000112.1"/>
</dbReference>
<sequence length="154" mass="17062">MPRQKLGYHLKMLEEHGLVELVETRRRENLTERLVRATATALVISPEALPELAPDPGRLRDQASAWWMLALAARLVRELGRLIAGATASKQQLPVFAIDAEIIFADARARTAFSAELGTTMAGLVEKYHDGTAPKGRNHRVLVALHPKPKEKQS</sequence>
<organism evidence="1 2">
    <name type="scientific">Paeniglutamicibacter cryotolerans</name>
    <dbReference type="NCBI Taxonomy" id="670079"/>
    <lineage>
        <taxon>Bacteria</taxon>
        <taxon>Bacillati</taxon>
        <taxon>Actinomycetota</taxon>
        <taxon>Actinomycetes</taxon>
        <taxon>Micrococcales</taxon>
        <taxon>Micrococcaceae</taxon>
        <taxon>Paeniglutamicibacter</taxon>
    </lineage>
</organism>
<comment type="caution">
    <text evidence="1">The sequence shown here is derived from an EMBL/GenBank/DDBJ whole genome shotgun (WGS) entry which is preliminary data.</text>
</comment>
<proteinExistence type="predicted"/>
<dbReference type="Proteomes" id="UP000523000">
    <property type="component" value="Unassembled WGS sequence"/>
</dbReference>
<accession>A0A839QH95</accession>
<dbReference type="GO" id="GO:0003677">
    <property type="term" value="F:DNA binding"/>
    <property type="evidence" value="ECO:0007669"/>
    <property type="project" value="UniProtKB-KW"/>
</dbReference>
<dbReference type="InterPro" id="IPR036388">
    <property type="entry name" value="WH-like_DNA-bd_sf"/>
</dbReference>
<dbReference type="InterPro" id="IPR036390">
    <property type="entry name" value="WH_DNA-bd_sf"/>
</dbReference>
<dbReference type="AlphaFoldDB" id="A0A839QH95"/>
<dbReference type="Gene3D" id="1.10.10.10">
    <property type="entry name" value="Winged helix-like DNA-binding domain superfamily/Winged helix DNA-binding domain"/>
    <property type="match status" value="1"/>
</dbReference>
<dbReference type="EMBL" id="JACHVS010000001">
    <property type="protein sequence ID" value="MBB2994114.1"/>
    <property type="molecule type" value="Genomic_DNA"/>
</dbReference>
<gene>
    <name evidence="1" type="ORF">E9229_000305</name>
</gene>
<protein>
    <submittedName>
        <fullName evidence="1">DNA-binding transcriptional ArsR family regulator</fullName>
    </submittedName>
</protein>
<name>A0A839QH95_9MICC</name>
<evidence type="ECO:0000313" key="2">
    <source>
        <dbReference type="Proteomes" id="UP000523000"/>
    </source>
</evidence>
<dbReference type="SUPFAM" id="SSF46785">
    <property type="entry name" value="Winged helix' DNA-binding domain"/>
    <property type="match status" value="1"/>
</dbReference>
<keyword evidence="1" id="KW-0238">DNA-binding</keyword>
<reference evidence="1 2" key="1">
    <citation type="submission" date="2020-08" db="EMBL/GenBank/DDBJ databases">
        <title>Sequencing the genomes of 1000 actinobacteria strains.</title>
        <authorList>
            <person name="Klenk H.-P."/>
        </authorList>
    </citation>
    <scope>NUCLEOTIDE SEQUENCE [LARGE SCALE GENOMIC DNA]</scope>
    <source>
        <strain evidence="1 2">DSM 22826</strain>
    </source>
</reference>
<evidence type="ECO:0000313" key="1">
    <source>
        <dbReference type="EMBL" id="MBB2994114.1"/>
    </source>
</evidence>